<keyword evidence="1" id="KW-1133">Transmembrane helix</keyword>
<dbReference type="GO" id="GO:0016788">
    <property type="term" value="F:hydrolase activity, acting on ester bonds"/>
    <property type="evidence" value="ECO:0007669"/>
    <property type="project" value="InterPro"/>
</dbReference>
<reference evidence="2" key="1">
    <citation type="journal article" date="2016" name="Proc. Natl. Acad. Sci. U.S.A.">
        <title>Lipid metabolic changes in an early divergent fungus govern the establishment of a mutualistic symbiosis with endobacteria.</title>
        <authorList>
            <person name="Lastovetsky O.A."/>
            <person name="Gaspar M.L."/>
            <person name="Mondo S.J."/>
            <person name="LaButti K.M."/>
            <person name="Sandor L."/>
            <person name="Grigoriev I.V."/>
            <person name="Henry S.A."/>
            <person name="Pawlowska T.E."/>
        </authorList>
    </citation>
    <scope>NUCLEOTIDE SEQUENCE [LARGE SCALE GENOMIC DNA]</scope>
    <source>
        <strain evidence="2">ATCC 52814</strain>
    </source>
</reference>
<keyword evidence="1" id="KW-0472">Membrane</keyword>
<dbReference type="VEuPathDB" id="FungiDB:BCV72DRAFT_248411"/>
<dbReference type="EMBL" id="KV921880">
    <property type="protein sequence ID" value="ORE09101.1"/>
    <property type="molecule type" value="Genomic_DNA"/>
</dbReference>
<accession>A0A1X0RAZ7</accession>
<gene>
    <name evidence="2" type="ORF">BCV72DRAFT_248411</name>
</gene>
<organism evidence="2">
    <name type="scientific">Rhizopus microsporus var. microsporus</name>
    <dbReference type="NCBI Taxonomy" id="86635"/>
    <lineage>
        <taxon>Eukaryota</taxon>
        <taxon>Fungi</taxon>
        <taxon>Fungi incertae sedis</taxon>
        <taxon>Mucoromycota</taxon>
        <taxon>Mucoromycotina</taxon>
        <taxon>Mucoromycetes</taxon>
        <taxon>Mucorales</taxon>
        <taxon>Mucorineae</taxon>
        <taxon>Rhizopodaceae</taxon>
        <taxon>Rhizopus</taxon>
    </lineage>
</organism>
<dbReference type="AlphaFoldDB" id="A0A1X0RAZ7"/>
<evidence type="ECO:0008006" key="3">
    <source>
        <dbReference type="Google" id="ProtNLM"/>
    </source>
</evidence>
<dbReference type="SUPFAM" id="SSF52266">
    <property type="entry name" value="SGNH hydrolase"/>
    <property type="match status" value="1"/>
</dbReference>
<evidence type="ECO:0000313" key="2">
    <source>
        <dbReference type="EMBL" id="ORE09101.1"/>
    </source>
</evidence>
<sequence>MSSLVVYGDSYSDLNVESKRTNGPVWSQVLAEQWDAKLISFARSGARICPSSNPKSSWLKKQVEQSLLSIEKGSIHAIFLGTTDLVVAKGNTQSRNKEWIGCIEDQVTAILEKDSEARILILGAPALEFSPFGQKRKDQLKDNIMSFKVDLEEKVEEWKGQDKNVEFYDTYLMFSNLLGDPSEAKITNVDDAYWDKCQGQCNDEMNQYLWWDSLHMTGAGHIAMAKEIASFDFFGIKASEPTSILTEAEDTIDNNSLNGSNLSQNYIQCLSWLLLGCVFMMIIYSFRHSRFIVSLKSKFHSKTSRLYRNKDYTLV</sequence>
<protein>
    <recommendedName>
        <fullName evidence="3">SGNH hydrolase</fullName>
    </recommendedName>
</protein>
<dbReference type="InterPro" id="IPR036514">
    <property type="entry name" value="SGNH_hydro_sf"/>
</dbReference>
<dbReference type="Pfam" id="PF00657">
    <property type="entry name" value="Lipase_GDSL"/>
    <property type="match status" value="1"/>
</dbReference>
<dbReference type="OrthoDB" id="1600564at2759"/>
<evidence type="ECO:0000256" key="1">
    <source>
        <dbReference type="SAM" id="Phobius"/>
    </source>
</evidence>
<dbReference type="Proteomes" id="UP000242414">
    <property type="component" value="Unassembled WGS sequence"/>
</dbReference>
<feature type="transmembrane region" description="Helical" evidence="1">
    <location>
        <begin position="265"/>
        <end position="286"/>
    </location>
</feature>
<name>A0A1X0RAZ7_RHIZD</name>
<keyword evidence="1" id="KW-0812">Transmembrane</keyword>
<proteinExistence type="predicted"/>
<dbReference type="InterPro" id="IPR001087">
    <property type="entry name" value="GDSL"/>
</dbReference>
<dbReference type="Gene3D" id="3.40.50.1110">
    <property type="entry name" value="SGNH hydrolase"/>
    <property type="match status" value="1"/>
</dbReference>